<keyword evidence="1" id="KW-0472">Membrane</keyword>
<evidence type="ECO:0000313" key="3">
    <source>
        <dbReference type="Proteomes" id="UP000825890"/>
    </source>
</evidence>
<evidence type="ECO:0008006" key="4">
    <source>
        <dbReference type="Google" id="ProtNLM"/>
    </source>
</evidence>
<sequence>MSAKEYLAEQHSQAQSVVQETANTAKISLISPLNTLFLLAVSAQLYAYLIHFRHPASGTRSPGYIHFFKILSGVSTFATFWPSFIRGETVKSLGGIGVLFAILASLLFLASLTLFAWTAYTTSPLGRLSVIFGKASPEFVITTGPYQYIRHPTYVSYAGTWIGCIFMLLSRGHFGDAWFYVSVISLAGLSWLRRGGEVRDKYQEYSTRVEERWFPGMAQVI</sequence>
<dbReference type="AlphaFoldDB" id="A0A9P3FMU4"/>
<dbReference type="GeneID" id="68298458"/>
<feature type="transmembrane region" description="Helical" evidence="1">
    <location>
        <begin position="154"/>
        <end position="171"/>
    </location>
</feature>
<dbReference type="Proteomes" id="UP000825890">
    <property type="component" value="Unassembled WGS sequence"/>
</dbReference>
<evidence type="ECO:0000313" key="2">
    <source>
        <dbReference type="EMBL" id="GIZ49865.1"/>
    </source>
</evidence>
<dbReference type="RefSeq" id="XP_044664352.1">
    <property type="nucleotide sequence ID" value="XM_044808417.1"/>
</dbReference>
<dbReference type="Gene3D" id="1.20.120.1630">
    <property type="match status" value="1"/>
</dbReference>
<feature type="transmembrane region" description="Helical" evidence="1">
    <location>
        <begin position="64"/>
        <end position="84"/>
    </location>
</feature>
<gene>
    <name evidence="2" type="ORF">CKM354_001288300</name>
</gene>
<dbReference type="EMBL" id="BOLY01000009">
    <property type="protein sequence ID" value="GIZ49865.1"/>
    <property type="molecule type" value="Genomic_DNA"/>
</dbReference>
<reference evidence="2 3" key="1">
    <citation type="submission" date="2021-01" db="EMBL/GenBank/DDBJ databases">
        <title>Cercospora kikuchii MAFF 305040 whole genome shotgun sequence.</title>
        <authorList>
            <person name="Kashiwa T."/>
            <person name="Suzuki T."/>
        </authorList>
    </citation>
    <scope>NUCLEOTIDE SEQUENCE [LARGE SCALE GENOMIC DNA]</scope>
    <source>
        <strain evidence="2 3">MAFF 305040</strain>
    </source>
</reference>
<keyword evidence="1" id="KW-1133">Transmembrane helix</keyword>
<organism evidence="2 3">
    <name type="scientific">Cercospora kikuchii</name>
    <dbReference type="NCBI Taxonomy" id="84275"/>
    <lineage>
        <taxon>Eukaryota</taxon>
        <taxon>Fungi</taxon>
        <taxon>Dikarya</taxon>
        <taxon>Ascomycota</taxon>
        <taxon>Pezizomycotina</taxon>
        <taxon>Dothideomycetes</taxon>
        <taxon>Dothideomycetidae</taxon>
        <taxon>Mycosphaerellales</taxon>
        <taxon>Mycosphaerellaceae</taxon>
        <taxon>Cercospora</taxon>
    </lineage>
</organism>
<evidence type="ECO:0000256" key="1">
    <source>
        <dbReference type="SAM" id="Phobius"/>
    </source>
</evidence>
<keyword evidence="1" id="KW-0812">Transmembrane</keyword>
<accession>A0A9P3FMU4</accession>
<feature type="transmembrane region" description="Helical" evidence="1">
    <location>
        <begin position="33"/>
        <end position="52"/>
    </location>
</feature>
<feature type="transmembrane region" description="Helical" evidence="1">
    <location>
        <begin position="177"/>
        <end position="193"/>
    </location>
</feature>
<keyword evidence="3" id="KW-1185">Reference proteome</keyword>
<protein>
    <recommendedName>
        <fullName evidence="4">Protein-S-isoprenylcysteine O-methyltransferase</fullName>
    </recommendedName>
</protein>
<proteinExistence type="predicted"/>
<dbReference type="OrthoDB" id="422086at2759"/>
<feature type="transmembrane region" description="Helical" evidence="1">
    <location>
        <begin position="96"/>
        <end position="120"/>
    </location>
</feature>
<name>A0A9P3FMU4_9PEZI</name>
<comment type="caution">
    <text evidence="2">The sequence shown here is derived from an EMBL/GenBank/DDBJ whole genome shotgun (WGS) entry which is preliminary data.</text>
</comment>